<dbReference type="AlphaFoldDB" id="A0A0F9Q4D0"/>
<organism evidence="1">
    <name type="scientific">marine sediment metagenome</name>
    <dbReference type="NCBI Taxonomy" id="412755"/>
    <lineage>
        <taxon>unclassified sequences</taxon>
        <taxon>metagenomes</taxon>
        <taxon>ecological metagenomes</taxon>
    </lineage>
</organism>
<comment type="caution">
    <text evidence="1">The sequence shown here is derived from an EMBL/GenBank/DDBJ whole genome shotgun (WGS) entry which is preliminary data.</text>
</comment>
<gene>
    <name evidence="1" type="ORF">LCGC14_0820020</name>
</gene>
<name>A0A0F9Q4D0_9ZZZZ</name>
<sequence>MPKQKIIIAWGWLKPGPDFNQDWRGWPVYRILPDPADDYEPVTILRGHVEALASKGDGAQAFEAEDPDREKGWPVYACEEGHMWARNLGVECAECGSEPQEPKK</sequence>
<accession>A0A0F9Q4D0</accession>
<proteinExistence type="predicted"/>
<dbReference type="EMBL" id="LAZR01002300">
    <property type="protein sequence ID" value="KKN31812.1"/>
    <property type="molecule type" value="Genomic_DNA"/>
</dbReference>
<protein>
    <submittedName>
        <fullName evidence="1">Uncharacterized protein</fullName>
    </submittedName>
</protein>
<evidence type="ECO:0000313" key="1">
    <source>
        <dbReference type="EMBL" id="KKN31812.1"/>
    </source>
</evidence>
<reference evidence="1" key="1">
    <citation type="journal article" date="2015" name="Nature">
        <title>Complex archaea that bridge the gap between prokaryotes and eukaryotes.</title>
        <authorList>
            <person name="Spang A."/>
            <person name="Saw J.H."/>
            <person name="Jorgensen S.L."/>
            <person name="Zaremba-Niedzwiedzka K."/>
            <person name="Martijn J."/>
            <person name="Lind A.E."/>
            <person name="van Eijk R."/>
            <person name="Schleper C."/>
            <person name="Guy L."/>
            <person name="Ettema T.J."/>
        </authorList>
    </citation>
    <scope>NUCLEOTIDE SEQUENCE</scope>
</reference>